<sequence length="752" mass="84802">MATSHLNRKQVITTSKQSVFDLRQIATILFYRRFLILGVSCAVISVTSLLAVITKPMYQSSMQIMITDDLDQELRSTQSQIQSQTQSQTQSQIDATSQLNNSDNSSGEYTQQMKLMLSSKLVQKAVDLLRADYPNITLEDIKGNSDTGKTGYLQIKPAEEKLSSNGVNNQVFIVSFKDPDPVKTQRVLQALQKVYQDYNLEQKNQRVNQGLAFVNNRLPRLQNETLAAEKRLAFFRRKHNVIDPQIQSKILLESLADIQKQRQNNRLQLETVENRYKSLEQKLASSQKNAQLTASLNRSSNYEALVNELRKTEANLAQERLRYTDNSPVVIRLKEKRQLQMALLQEQLQNTATNTDQNTENLLTVDNKLSEELAGLSKQRNSLINKENNLVKSEQEIRTQLNTYPSLISEYNRLLSDVKIQRQTLEQLVQFQQSLGLKIAQSGFEWEILEEPAVGIYIGTKKWLLIIGGIVTGPILGVIVVLTWEMFNKVIFSPLHLQKLTNIRLLGSVPKLGKPSLKSRLKEILRQKQEKQASVITENINTENIKTENKSKLSSHETLDMIYQNLQIFKNSLPFKSLMLTSALPGEGKTTLTLGLGASAANMHQRVLVIDANLRSPSLHKILGISNDWGLSLLLLDDIKTQFQNYIQPIHPSIDVLTAGPQPDNVVNLLSSERLKELIESFEKIYDLVLIDTSSILDSVDARIIASVSNGIVIVGRIGQLTPHQLMQTTEILSQLNLIGIVANEVNNSGDW</sequence>
<evidence type="ECO:0000256" key="10">
    <source>
        <dbReference type="SAM" id="MobiDB-lite"/>
    </source>
</evidence>
<dbReference type="RefSeq" id="WP_137669022.1">
    <property type="nucleotide sequence ID" value="NZ_BJCE01000257.1"/>
</dbReference>
<evidence type="ECO:0000256" key="9">
    <source>
        <dbReference type="SAM" id="Coils"/>
    </source>
</evidence>
<evidence type="ECO:0000256" key="2">
    <source>
        <dbReference type="ARBA" id="ARBA00006683"/>
    </source>
</evidence>
<protein>
    <submittedName>
        <fullName evidence="14">Lipopolysaccharide biosynthesis protein</fullName>
    </submittedName>
</protein>
<dbReference type="InterPro" id="IPR003856">
    <property type="entry name" value="LPS_length_determ_N"/>
</dbReference>
<dbReference type="GO" id="GO:0005886">
    <property type="term" value="C:plasma membrane"/>
    <property type="evidence" value="ECO:0007669"/>
    <property type="project" value="UniProtKB-SubCell"/>
</dbReference>
<keyword evidence="5" id="KW-0547">Nucleotide-binding</keyword>
<comment type="subcellular location">
    <subcellularLocation>
        <location evidence="1">Cell membrane</location>
        <topology evidence="1">Multi-pass membrane protein</topology>
    </subcellularLocation>
</comment>
<keyword evidence="15" id="KW-1185">Reference proteome</keyword>
<keyword evidence="9" id="KW-0175">Coiled coil</keyword>
<dbReference type="InterPro" id="IPR050445">
    <property type="entry name" value="Bact_polysacc_biosynth/exp"/>
</dbReference>
<dbReference type="Pfam" id="PF01656">
    <property type="entry name" value="CbiA"/>
    <property type="match status" value="1"/>
</dbReference>
<dbReference type="EMBL" id="BJCE01000257">
    <property type="protein sequence ID" value="GCL39449.1"/>
    <property type="molecule type" value="Genomic_DNA"/>
</dbReference>
<feature type="compositionally biased region" description="Low complexity" evidence="10">
    <location>
        <begin position="76"/>
        <end position="98"/>
    </location>
</feature>
<evidence type="ECO:0000256" key="11">
    <source>
        <dbReference type="SAM" id="Phobius"/>
    </source>
</evidence>
<dbReference type="PANTHER" id="PTHR32309">
    <property type="entry name" value="TYROSINE-PROTEIN KINASE"/>
    <property type="match status" value="1"/>
</dbReference>
<dbReference type="InterPro" id="IPR002586">
    <property type="entry name" value="CobQ/CobB/MinD/ParA_Nub-bd_dom"/>
</dbReference>
<comment type="similarity">
    <text evidence="2">Belongs to the CpsC/CapA family.</text>
</comment>
<dbReference type="InterPro" id="IPR027417">
    <property type="entry name" value="P-loop_NTPase"/>
</dbReference>
<feature type="domain" description="Polysaccharide chain length determinant N-terminal" evidence="13">
    <location>
        <begin position="20"/>
        <end position="92"/>
    </location>
</feature>
<evidence type="ECO:0000313" key="14">
    <source>
        <dbReference type="EMBL" id="GCL39449.1"/>
    </source>
</evidence>
<keyword evidence="7 11" id="KW-1133">Transmembrane helix</keyword>
<evidence type="ECO:0000313" key="15">
    <source>
        <dbReference type="Proteomes" id="UP000300142"/>
    </source>
</evidence>
<dbReference type="AlphaFoldDB" id="A0A480A3Q0"/>
<feature type="region of interest" description="Disordered" evidence="10">
    <location>
        <begin position="75"/>
        <end position="107"/>
    </location>
</feature>
<dbReference type="SUPFAM" id="SSF52540">
    <property type="entry name" value="P-loop containing nucleoside triphosphate hydrolases"/>
    <property type="match status" value="1"/>
</dbReference>
<feature type="coiled-coil region" evidence="9">
    <location>
        <begin position="255"/>
        <end position="322"/>
    </location>
</feature>
<dbReference type="InterPro" id="IPR005702">
    <property type="entry name" value="Wzc-like_C"/>
</dbReference>
<comment type="caution">
    <text evidence="14">The sequence shown here is derived from an EMBL/GenBank/DDBJ whole genome shotgun (WGS) entry which is preliminary data.</text>
</comment>
<keyword evidence="6" id="KW-0067">ATP-binding</keyword>
<dbReference type="Pfam" id="PF02706">
    <property type="entry name" value="Wzz"/>
    <property type="match status" value="1"/>
</dbReference>
<evidence type="ECO:0000256" key="3">
    <source>
        <dbReference type="ARBA" id="ARBA00022475"/>
    </source>
</evidence>
<evidence type="ECO:0000256" key="1">
    <source>
        <dbReference type="ARBA" id="ARBA00004651"/>
    </source>
</evidence>
<organism evidence="14 15">
    <name type="scientific">Sphaerospermopsis reniformis</name>
    <dbReference type="NCBI Taxonomy" id="531300"/>
    <lineage>
        <taxon>Bacteria</taxon>
        <taxon>Bacillati</taxon>
        <taxon>Cyanobacteriota</taxon>
        <taxon>Cyanophyceae</taxon>
        <taxon>Nostocales</taxon>
        <taxon>Aphanizomenonaceae</taxon>
        <taxon>Sphaerospermopsis</taxon>
    </lineage>
</organism>
<evidence type="ECO:0000256" key="5">
    <source>
        <dbReference type="ARBA" id="ARBA00022741"/>
    </source>
</evidence>
<accession>A0A480A3Q0</accession>
<feature type="transmembrane region" description="Helical" evidence="11">
    <location>
        <begin position="30"/>
        <end position="53"/>
    </location>
</feature>
<gene>
    <name evidence="14" type="ORF">SR1949_45750</name>
</gene>
<evidence type="ECO:0000256" key="7">
    <source>
        <dbReference type="ARBA" id="ARBA00022989"/>
    </source>
</evidence>
<name>A0A480A3Q0_9CYAN</name>
<keyword evidence="3" id="KW-1003">Cell membrane</keyword>
<evidence type="ECO:0000256" key="8">
    <source>
        <dbReference type="ARBA" id="ARBA00023136"/>
    </source>
</evidence>
<dbReference type="Gene3D" id="3.40.50.300">
    <property type="entry name" value="P-loop containing nucleotide triphosphate hydrolases"/>
    <property type="match status" value="1"/>
</dbReference>
<reference evidence="15" key="1">
    <citation type="submission" date="2019-02" db="EMBL/GenBank/DDBJ databases">
        <title>Draft genome sequence of Sphaerospermopsis reniformis NIES-1949.</title>
        <authorList>
            <person name="Yamaguchi H."/>
            <person name="Suzuki S."/>
            <person name="Kawachi M."/>
        </authorList>
    </citation>
    <scope>NUCLEOTIDE SEQUENCE [LARGE SCALE GENOMIC DNA]</scope>
    <source>
        <strain evidence="15">NIES-1949</strain>
    </source>
</reference>
<dbReference type="GO" id="GO:0004713">
    <property type="term" value="F:protein tyrosine kinase activity"/>
    <property type="evidence" value="ECO:0007669"/>
    <property type="project" value="TreeGrafter"/>
</dbReference>
<evidence type="ECO:0000259" key="13">
    <source>
        <dbReference type="Pfam" id="PF02706"/>
    </source>
</evidence>
<feature type="transmembrane region" description="Helical" evidence="11">
    <location>
        <begin position="463"/>
        <end position="484"/>
    </location>
</feature>
<feature type="domain" description="CobQ/CobB/MinD/ParA nucleotide binding" evidence="12">
    <location>
        <begin position="586"/>
        <end position="749"/>
    </location>
</feature>
<keyword evidence="8 11" id="KW-0472">Membrane</keyword>
<evidence type="ECO:0000256" key="6">
    <source>
        <dbReference type="ARBA" id="ARBA00022840"/>
    </source>
</evidence>
<dbReference type="PANTHER" id="PTHR32309:SF13">
    <property type="entry name" value="FERRIC ENTEROBACTIN TRANSPORT PROTEIN FEPE"/>
    <property type="match status" value="1"/>
</dbReference>
<keyword evidence="4 11" id="KW-0812">Transmembrane</keyword>
<dbReference type="CDD" id="cd05387">
    <property type="entry name" value="BY-kinase"/>
    <property type="match status" value="1"/>
</dbReference>
<evidence type="ECO:0000259" key="12">
    <source>
        <dbReference type="Pfam" id="PF01656"/>
    </source>
</evidence>
<dbReference type="Proteomes" id="UP000300142">
    <property type="component" value="Unassembled WGS sequence"/>
</dbReference>
<evidence type="ECO:0000256" key="4">
    <source>
        <dbReference type="ARBA" id="ARBA00022692"/>
    </source>
</evidence>
<feature type="coiled-coil region" evidence="9">
    <location>
        <begin position="376"/>
        <end position="428"/>
    </location>
</feature>
<proteinExistence type="inferred from homology"/>